<keyword evidence="3" id="KW-1185">Reference proteome</keyword>
<dbReference type="AlphaFoldDB" id="A0AA38WWL5"/>
<accession>A0AA38WWL5</accession>
<comment type="caution">
    <text evidence="2">The sequence shown here is derived from an EMBL/GenBank/DDBJ whole genome shotgun (WGS) entry which is preliminary data.</text>
</comment>
<feature type="transmembrane region" description="Helical" evidence="1">
    <location>
        <begin position="32"/>
        <end position="52"/>
    </location>
</feature>
<keyword evidence="1" id="KW-0472">Membrane</keyword>
<evidence type="ECO:0000256" key="1">
    <source>
        <dbReference type="SAM" id="Phobius"/>
    </source>
</evidence>
<name>A0AA38WWL5_9EURO</name>
<organism evidence="2 3">
    <name type="scientific">Cladophialophora chaetospira</name>
    <dbReference type="NCBI Taxonomy" id="386627"/>
    <lineage>
        <taxon>Eukaryota</taxon>
        <taxon>Fungi</taxon>
        <taxon>Dikarya</taxon>
        <taxon>Ascomycota</taxon>
        <taxon>Pezizomycotina</taxon>
        <taxon>Eurotiomycetes</taxon>
        <taxon>Chaetothyriomycetidae</taxon>
        <taxon>Chaetothyriales</taxon>
        <taxon>Herpotrichiellaceae</taxon>
        <taxon>Cladophialophora</taxon>
    </lineage>
</organism>
<dbReference type="Proteomes" id="UP001172673">
    <property type="component" value="Unassembled WGS sequence"/>
</dbReference>
<keyword evidence="1" id="KW-1133">Transmembrane helix</keyword>
<proteinExistence type="predicted"/>
<evidence type="ECO:0000313" key="2">
    <source>
        <dbReference type="EMBL" id="KAJ9602486.1"/>
    </source>
</evidence>
<keyword evidence="1" id="KW-0812">Transmembrane</keyword>
<reference evidence="2" key="1">
    <citation type="submission" date="2022-10" db="EMBL/GenBank/DDBJ databases">
        <title>Culturing micro-colonial fungi from biological soil crusts in the Mojave desert and describing Neophaeococcomyces mojavensis, and introducing the new genera and species Taxawa tesnikishii.</title>
        <authorList>
            <person name="Kurbessoian T."/>
            <person name="Stajich J.E."/>
        </authorList>
    </citation>
    <scope>NUCLEOTIDE SEQUENCE</scope>
    <source>
        <strain evidence="2">TK_41</strain>
    </source>
</reference>
<protein>
    <submittedName>
        <fullName evidence="2">Uncharacterized protein</fullName>
    </submittedName>
</protein>
<dbReference type="EMBL" id="JAPDRK010000026">
    <property type="protein sequence ID" value="KAJ9602486.1"/>
    <property type="molecule type" value="Genomic_DNA"/>
</dbReference>
<evidence type="ECO:0000313" key="3">
    <source>
        <dbReference type="Proteomes" id="UP001172673"/>
    </source>
</evidence>
<gene>
    <name evidence="2" type="ORF">H2200_013029</name>
</gene>
<sequence>MAGKAIAHLAGSPLNWTPKLEHWRLSIKLFDIAITVWFIVNSFDSVVVCFVVNHLDSITSRFIYIRRTSVTFQFVLNSLDSVVAYFNPRNLGSVTVRLVVDNLDLAAV</sequence>